<dbReference type="EMBL" id="CADCTE010000190">
    <property type="protein sequence ID" value="CAA9274997.1"/>
    <property type="molecule type" value="Genomic_DNA"/>
</dbReference>
<protein>
    <submittedName>
        <fullName evidence="1">Uncharacterized protein</fullName>
    </submittedName>
</protein>
<organism evidence="1">
    <name type="scientific">uncultured Arthrobacter sp</name>
    <dbReference type="NCBI Taxonomy" id="114050"/>
    <lineage>
        <taxon>Bacteria</taxon>
        <taxon>Bacillati</taxon>
        <taxon>Actinomycetota</taxon>
        <taxon>Actinomycetes</taxon>
        <taxon>Micrococcales</taxon>
        <taxon>Micrococcaceae</taxon>
        <taxon>Arthrobacter</taxon>
        <taxon>environmental samples</taxon>
    </lineage>
</organism>
<evidence type="ECO:0000313" key="1">
    <source>
        <dbReference type="EMBL" id="CAA9274997.1"/>
    </source>
</evidence>
<sequence length="40" mass="4562">MRIINPIEPFPMRTVLLFDIHLVRIGVSSAGDDGLRWIGR</sequence>
<reference evidence="1" key="1">
    <citation type="submission" date="2020-02" db="EMBL/GenBank/DDBJ databases">
        <authorList>
            <person name="Meier V. D."/>
        </authorList>
    </citation>
    <scope>NUCLEOTIDE SEQUENCE</scope>
    <source>
        <strain evidence="1">AVDCRST_MAG83</strain>
    </source>
</reference>
<gene>
    <name evidence="1" type="ORF">AVDCRST_MAG83-3485</name>
</gene>
<name>A0A6J4JAW1_9MICC</name>
<accession>A0A6J4JAW1</accession>
<proteinExistence type="predicted"/>
<dbReference type="AlphaFoldDB" id="A0A6J4JAW1"/>